<evidence type="ECO:0000256" key="6">
    <source>
        <dbReference type="ARBA" id="ARBA00023136"/>
    </source>
</evidence>
<dbReference type="PANTHER" id="PTHR12219:SF8">
    <property type="entry name" value="NADH DEHYDROGENASE [UBIQUINONE] IRON-SULFUR PROTEIN 4, MITOCHONDRIAL"/>
    <property type="match status" value="1"/>
</dbReference>
<dbReference type="PANTHER" id="PTHR12219">
    <property type="entry name" value="NADH-UBIQUINONE OXIDOREDUCTASE"/>
    <property type="match status" value="1"/>
</dbReference>
<dbReference type="AlphaFoldDB" id="A0A1I6Q410"/>
<dbReference type="RefSeq" id="WP_092308419.1">
    <property type="nucleotide sequence ID" value="NZ_FOZV01000002.1"/>
</dbReference>
<dbReference type="EMBL" id="FOZV01000002">
    <property type="protein sequence ID" value="SFS47088.1"/>
    <property type="molecule type" value="Genomic_DNA"/>
</dbReference>
<dbReference type="OrthoDB" id="9799572at2"/>
<dbReference type="STRING" id="871741.SAMN05192570_1536"/>
<dbReference type="Proteomes" id="UP000198788">
    <property type="component" value="Unassembled WGS sequence"/>
</dbReference>
<evidence type="ECO:0000256" key="3">
    <source>
        <dbReference type="ARBA" id="ARBA00022660"/>
    </source>
</evidence>
<dbReference type="Gene3D" id="3.30.160.190">
    <property type="entry name" value="atu1810 like domain"/>
    <property type="match status" value="1"/>
</dbReference>
<organism evidence="7 8">
    <name type="scientific">Brevundimonas viscosa</name>
    <dbReference type="NCBI Taxonomy" id="871741"/>
    <lineage>
        <taxon>Bacteria</taxon>
        <taxon>Pseudomonadati</taxon>
        <taxon>Pseudomonadota</taxon>
        <taxon>Alphaproteobacteria</taxon>
        <taxon>Caulobacterales</taxon>
        <taxon>Caulobacteraceae</taxon>
        <taxon>Brevundimonas</taxon>
    </lineage>
</organism>
<keyword evidence="4" id="KW-0809">Transit peptide</keyword>
<keyword evidence="3" id="KW-0679">Respiratory chain</keyword>
<evidence type="ECO:0000256" key="1">
    <source>
        <dbReference type="ARBA" id="ARBA00004370"/>
    </source>
</evidence>
<evidence type="ECO:0000313" key="7">
    <source>
        <dbReference type="EMBL" id="SFS47088.1"/>
    </source>
</evidence>
<dbReference type="Pfam" id="PF04800">
    <property type="entry name" value="NDUS4"/>
    <property type="match status" value="1"/>
</dbReference>
<evidence type="ECO:0000313" key="8">
    <source>
        <dbReference type="Proteomes" id="UP000198788"/>
    </source>
</evidence>
<name>A0A1I6Q410_9CAUL</name>
<sequence>MLARIYRPAKTAMQSGKAKSRDWRLEFEPASARTIDPLMGWTSSSDMNGQVRLTFDSKEEAIAYAERYGIPFRLHEPQEPPVILKAYADNFAPFRKVPWTH</sequence>
<keyword evidence="8" id="KW-1185">Reference proteome</keyword>
<reference evidence="8" key="1">
    <citation type="submission" date="2016-10" db="EMBL/GenBank/DDBJ databases">
        <authorList>
            <person name="Varghese N."/>
            <person name="Submissions S."/>
        </authorList>
    </citation>
    <scope>NUCLEOTIDE SEQUENCE [LARGE SCALE GENOMIC DNA]</scope>
    <source>
        <strain evidence="8">CGMCC 1.10683</strain>
    </source>
</reference>
<dbReference type="GO" id="GO:0016020">
    <property type="term" value="C:membrane"/>
    <property type="evidence" value="ECO:0007669"/>
    <property type="project" value="UniProtKB-SubCell"/>
</dbReference>
<dbReference type="InterPro" id="IPR038532">
    <property type="entry name" value="NDUFS4-like_sf"/>
</dbReference>
<evidence type="ECO:0000256" key="4">
    <source>
        <dbReference type="ARBA" id="ARBA00022946"/>
    </source>
</evidence>
<dbReference type="GO" id="GO:0022900">
    <property type="term" value="P:electron transport chain"/>
    <property type="evidence" value="ECO:0007669"/>
    <property type="project" value="InterPro"/>
</dbReference>
<gene>
    <name evidence="7" type="ORF">SAMN05192570_1536</name>
</gene>
<keyword evidence="2" id="KW-0813">Transport</keyword>
<keyword evidence="6" id="KW-0472">Membrane</keyword>
<accession>A0A1I6Q410</accession>
<protein>
    <submittedName>
        <fullName evidence="7">ETC complex I subunit conserved region</fullName>
    </submittedName>
</protein>
<keyword evidence="5" id="KW-0249">Electron transport</keyword>
<proteinExistence type="predicted"/>
<evidence type="ECO:0000256" key="2">
    <source>
        <dbReference type="ARBA" id="ARBA00022448"/>
    </source>
</evidence>
<evidence type="ECO:0000256" key="5">
    <source>
        <dbReference type="ARBA" id="ARBA00022982"/>
    </source>
</evidence>
<comment type="subcellular location">
    <subcellularLocation>
        <location evidence="1">Membrane</location>
    </subcellularLocation>
</comment>
<dbReference type="InterPro" id="IPR006885">
    <property type="entry name" value="NADH_UbQ_FeS_4_mit-like"/>
</dbReference>